<evidence type="ECO:0000313" key="2">
    <source>
        <dbReference type="Proteomes" id="UP000076798"/>
    </source>
</evidence>
<evidence type="ECO:0000313" key="1">
    <source>
        <dbReference type="EMBL" id="KZT34314.1"/>
    </source>
</evidence>
<gene>
    <name evidence="1" type="ORF">SISSUDRAFT_1036395</name>
</gene>
<dbReference type="EMBL" id="KV428188">
    <property type="protein sequence ID" value="KZT34314.1"/>
    <property type="molecule type" value="Genomic_DNA"/>
</dbReference>
<accession>A0A165ZHS7</accession>
<sequence length="110" mass="12243">MNLPTLTGYLFCPSSSCAAVMIVLWMRIAPSCVVCWVSDVTVQPKCPSSPKRDINTTVLRRYHLPSAYSIYPLFSNLCGTSEEAERGIALRSKRLYQLSDVHVVKGFKTA</sequence>
<protein>
    <submittedName>
        <fullName evidence="1">Uncharacterized protein</fullName>
    </submittedName>
</protein>
<name>A0A165ZHS7_9AGAM</name>
<reference evidence="1 2" key="1">
    <citation type="journal article" date="2016" name="Mol. Biol. Evol.">
        <title>Comparative Genomics of Early-Diverging Mushroom-Forming Fungi Provides Insights into the Origins of Lignocellulose Decay Capabilities.</title>
        <authorList>
            <person name="Nagy L.G."/>
            <person name="Riley R."/>
            <person name="Tritt A."/>
            <person name="Adam C."/>
            <person name="Daum C."/>
            <person name="Floudas D."/>
            <person name="Sun H."/>
            <person name="Yadav J.S."/>
            <person name="Pangilinan J."/>
            <person name="Larsson K.H."/>
            <person name="Matsuura K."/>
            <person name="Barry K."/>
            <person name="Labutti K."/>
            <person name="Kuo R."/>
            <person name="Ohm R.A."/>
            <person name="Bhattacharya S.S."/>
            <person name="Shirouzu T."/>
            <person name="Yoshinaga Y."/>
            <person name="Martin F.M."/>
            <person name="Grigoriev I.V."/>
            <person name="Hibbett D.S."/>
        </authorList>
    </citation>
    <scope>NUCLEOTIDE SEQUENCE [LARGE SCALE GENOMIC DNA]</scope>
    <source>
        <strain evidence="1 2">HHB10207 ss-3</strain>
    </source>
</reference>
<proteinExistence type="predicted"/>
<dbReference type="Proteomes" id="UP000076798">
    <property type="component" value="Unassembled WGS sequence"/>
</dbReference>
<keyword evidence="2" id="KW-1185">Reference proteome</keyword>
<dbReference type="AlphaFoldDB" id="A0A165ZHS7"/>
<organism evidence="1 2">
    <name type="scientific">Sistotremastrum suecicum HHB10207 ss-3</name>
    <dbReference type="NCBI Taxonomy" id="1314776"/>
    <lineage>
        <taxon>Eukaryota</taxon>
        <taxon>Fungi</taxon>
        <taxon>Dikarya</taxon>
        <taxon>Basidiomycota</taxon>
        <taxon>Agaricomycotina</taxon>
        <taxon>Agaricomycetes</taxon>
        <taxon>Sistotremastrales</taxon>
        <taxon>Sistotremastraceae</taxon>
        <taxon>Sistotremastrum</taxon>
    </lineage>
</organism>